<organism evidence="2 3">
    <name type="scientific">Ensete ventricosum</name>
    <name type="common">Abyssinian banana</name>
    <name type="synonym">Musa ensete</name>
    <dbReference type="NCBI Taxonomy" id="4639"/>
    <lineage>
        <taxon>Eukaryota</taxon>
        <taxon>Viridiplantae</taxon>
        <taxon>Streptophyta</taxon>
        <taxon>Embryophyta</taxon>
        <taxon>Tracheophyta</taxon>
        <taxon>Spermatophyta</taxon>
        <taxon>Magnoliopsida</taxon>
        <taxon>Liliopsida</taxon>
        <taxon>Zingiberales</taxon>
        <taxon>Musaceae</taxon>
        <taxon>Ensete</taxon>
    </lineage>
</organism>
<dbReference type="EMBL" id="AMZH03009714">
    <property type="protein sequence ID" value="RRT56251.1"/>
    <property type="molecule type" value="Genomic_DNA"/>
</dbReference>
<feature type="region of interest" description="Disordered" evidence="1">
    <location>
        <begin position="133"/>
        <end position="163"/>
    </location>
</feature>
<protein>
    <recommendedName>
        <fullName evidence="4">DUF834 domain-containing protein</fullName>
    </recommendedName>
</protein>
<evidence type="ECO:0008006" key="4">
    <source>
        <dbReference type="Google" id="ProtNLM"/>
    </source>
</evidence>
<dbReference type="Proteomes" id="UP000287651">
    <property type="component" value="Unassembled WGS sequence"/>
</dbReference>
<feature type="region of interest" description="Disordered" evidence="1">
    <location>
        <begin position="235"/>
        <end position="254"/>
    </location>
</feature>
<feature type="region of interest" description="Disordered" evidence="1">
    <location>
        <begin position="1"/>
        <end position="85"/>
    </location>
</feature>
<proteinExistence type="predicted"/>
<feature type="compositionally biased region" description="Acidic residues" evidence="1">
    <location>
        <begin position="1"/>
        <end position="10"/>
    </location>
</feature>
<feature type="compositionally biased region" description="Basic and acidic residues" evidence="1">
    <location>
        <begin position="33"/>
        <end position="44"/>
    </location>
</feature>
<feature type="compositionally biased region" description="Gly residues" evidence="1">
    <location>
        <begin position="146"/>
        <end position="158"/>
    </location>
</feature>
<feature type="compositionally biased region" description="Basic and acidic residues" evidence="1">
    <location>
        <begin position="72"/>
        <end position="85"/>
    </location>
</feature>
<evidence type="ECO:0000313" key="3">
    <source>
        <dbReference type="Proteomes" id="UP000287651"/>
    </source>
</evidence>
<evidence type="ECO:0000256" key="1">
    <source>
        <dbReference type="SAM" id="MobiDB-lite"/>
    </source>
</evidence>
<accession>A0A426YX43</accession>
<reference evidence="2 3" key="1">
    <citation type="journal article" date="2014" name="Agronomy (Basel)">
        <title>A Draft Genome Sequence for Ensete ventricosum, the Drought-Tolerant Tree Against Hunger.</title>
        <authorList>
            <person name="Harrison J."/>
            <person name="Moore K.A."/>
            <person name="Paszkiewicz K."/>
            <person name="Jones T."/>
            <person name="Grant M."/>
            <person name="Ambacheew D."/>
            <person name="Muzemil S."/>
            <person name="Studholme D.J."/>
        </authorList>
    </citation>
    <scope>NUCLEOTIDE SEQUENCE [LARGE SCALE GENOMIC DNA]</scope>
</reference>
<evidence type="ECO:0000313" key="2">
    <source>
        <dbReference type="EMBL" id="RRT56251.1"/>
    </source>
</evidence>
<comment type="caution">
    <text evidence="2">The sequence shown here is derived from an EMBL/GenBank/DDBJ whole genome shotgun (WGS) entry which is preliminary data.</text>
</comment>
<gene>
    <name evidence="2" type="ORF">B296_00035439</name>
</gene>
<name>A0A426YX43_ENSVE</name>
<sequence length="254" mass="26780">MRVVDGEEEVAVGGHGEDIDDLQEEAVAVAGGRGEDSDDRREEAVASGRGYGYSGRRKRRPRERAAATCDCSGRKGGKEDLAAGSRADWRKVRAAVVRRGQQQSDEGCGSGRGRRLWRQREERLAVVAAESKGGSGIGRRQEQGGLCMGGEATGGGDAGEGREMEEMTGGVGLQAADRAGSYNRQRHEFAATAGSRGGTAVRWCKRSGRQQRALRHECAPTRKFLRAGASAMGSVDVAASGEDGSVVAEEEGIG</sequence>
<dbReference type="AlphaFoldDB" id="A0A426YX43"/>